<dbReference type="NCBIfam" id="NF033788">
    <property type="entry name" value="HTH_metalloreg"/>
    <property type="match status" value="1"/>
</dbReference>
<dbReference type="InterPro" id="IPR036388">
    <property type="entry name" value="WH-like_DNA-bd_sf"/>
</dbReference>
<protein>
    <submittedName>
        <fullName evidence="2">Winged helix-turn-helix transcriptional regulator</fullName>
    </submittedName>
</protein>
<keyword evidence="3" id="KW-1185">Reference proteome</keyword>
<dbReference type="PRINTS" id="PR00778">
    <property type="entry name" value="HTHARSR"/>
</dbReference>
<dbReference type="PROSITE" id="PS50987">
    <property type="entry name" value="HTH_ARSR_2"/>
    <property type="match status" value="1"/>
</dbReference>
<dbReference type="GO" id="GO:0003700">
    <property type="term" value="F:DNA-binding transcription factor activity"/>
    <property type="evidence" value="ECO:0007669"/>
    <property type="project" value="InterPro"/>
</dbReference>
<dbReference type="SUPFAM" id="SSF46785">
    <property type="entry name" value="Winged helix' DNA-binding domain"/>
    <property type="match status" value="1"/>
</dbReference>
<dbReference type="KEGG" id="tsph:KIH39_01510"/>
<dbReference type="CDD" id="cd00090">
    <property type="entry name" value="HTH_ARSR"/>
    <property type="match status" value="1"/>
</dbReference>
<organism evidence="2 3">
    <name type="scientific">Telmatocola sphagniphila</name>
    <dbReference type="NCBI Taxonomy" id="1123043"/>
    <lineage>
        <taxon>Bacteria</taxon>
        <taxon>Pseudomonadati</taxon>
        <taxon>Planctomycetota</taxon>
        <taxon>Planctomycetia</taxon>
        <taxon>Gemmatales</taxon>
        <taxon>Gemmataceae</taxon>
    </lineage>
</organism>
<accession>A0A8E6B662</accession>
<dbReference type="AlphaFoldDB" id="A0A8E6B662"/>
<dbReference type="InterPro" id="IPR036390">
    <property type="entry name" value="WH_DNA-bd_sf"/>
</dbReference>
<feature type="domain" description="HTH arsR-type" evidence="1">
    <location>
        <begin position="1"/>
        <end position="94"/>
    </location>
</feature>
<sequence length="115" mass="13018">MYMNRLDQAFAALADPTRRGIVVHLARGEASVSDLVGLFSLTQPTISSHLKVLESAGLISRTRVAQSRPCKLETKQLKVVTDWLEKVQEIWEGNYKRLDALLAELKQAQKEERKK</sequence>
<proteinExistence type="predicted"/>
<dbReference type="Proteomes" id="UP000676194">
    <property type="component" value="Chromosome"/>
</dbReference>
<dbReference type="Gene3D" id="1.10.10.10">
    <property type="entry name" value="Winged helix-like DNA-binding domain superfamily/Winged helix DNA-binding domain"/>
    <property type="match status" value="1"/>
</dbReference>
<reference evidence="2" key="1">
    <citation type="submission" date="2021-05" db="EMBL/GenBank/DDBJ databases">
        <title>Complete genome sequence of the cellulolytic planctomycete Telmatocola sphagniphila SP2T and characterization of the first cellulase from planctomycetes.</title>
        <authorList>
            <person name="Rakitin A.L."/>
            <person name="Beletsky A.V."/>
            <person name="Naumoff D.G."/>
            <person name="Kulichevskaya I.S."/>
            <person name="Mardanov A.V."/>
            <person name="Ravin N.V."/>
            <person name="Dedysh S.N."/>
        </authorList>
    </citation>
    <scope>NUCLEOTIDE SEQUENCE</scope>
    <source>
        <strain evidence="2">SP2T</strain>
    </source>
</reference>
<gene>
    <name evidence="2" type="ORF">KIH39_01510</name>
</gene>
<dbReference type="EMBL" id="CP074694">
    <property type="protein sequence ID" value="QVL32622.1"/>
    <property type="molecule type" value="Genomic_DNA"/>
</dbReference>
<evidence type="ECO:0000259" key="1">
    <source>
        <dbReference type="PROSITE" id="PS50987"/>
    </source>
</evidence>
<dbReference type="PANTHER" id="PTHR38600:SF2">
    <property type="entry name" value="SLL0088 PROTEIN"/>
    <property type="match status" value="1"/>
</dbReference>
<dbReference type="PANTHER" id="PTHR38600">
    <property type="entry name" value="TRANSCRIPTIONAL REGULATORY PROTEIN"/>
    <property type="match status" value="1"/>
</dbReference>
<evidence type="ECO:0000313" key="2">
    <source>
        <dbReference type="EMBL" id="QVL32622.1"/>
    </source>
</evidence>
<evidence type="ECO:0000313" key="3">
    <source>
        <dbReference type="Proteomes" id="UP000676194"/>
    </source>
</evidence>
<dbReference type="SMART" id="SM00418">
    <property type="entry name" value="HTH_ARSR"/>
    <property type="match status" value="1"/>
</dbReference>
<dbReference type="Pfam" id="PF01022">
    <property type="entry name" value="HTH_5"/>
    <property type="match status" value="1"/>
</dbReference>
<dbReference type="InterPro" id="IPR011991">
    <property type="entry name" value="ArsR-like_HTH"/>
</dbReference>
<dbReference type="InterPro" id="IPR001845">
    <property type="entry name" value="HTH_ArsR_DNA-bd_dom"/>
</dbReference>
<name>A0A8E6B662_9BACT</name>